<dbReference type="Gene3D" id="3.40.1280.10">
    <property type="match status" value="1"/>
</dbReference>
<dbReference type="GO" id="GO:0008649">
    <property type="term" value="F:rRNA methyltransferase activity"/>
    <property type="evidence" value="ECO:0007669"/>
    <property type="project" value="InterPro"/>
</dbReference>
<dbReference type="InterPro" id="IPR051259">
    <property type="entry name" value="rRNA_Methyltransferase"/>
</dbReference>
<organism evidence="5 6">
    <name type="scientific">Marmoricola endophyticus</name>
    <dbReference type="NCBI Taxonomy" id="2040280"/>
    <lineage>
        <taxon>Bacteria</taxon>
        <taxon>Bacillati</taxon>
        <taxon>Actinomycetota</taxon>
        <taxon>Actinomycetes</taxon>
        <taxon>Propionibacteriales</taxon>
        <taxon>Nocardioidaceae</taxon>
        <taxon>Marmoricola</taxon>
    </lineage>
</organism>
<dbReference type="PROSITE" id="PS00018">
    <property type="entry name" value="EF_HAND_1"/>
    <property type="match status" value="1"/>
</dbReference>
<dbReference type="PANTHER" id="PTHR43191">
    <property type="entry name" value="RRNA METHYLTRANSFERASE 3"/>
    <property type="match status" value="1"/>
</dbReference>
<dbReference type="InterPro" id="IPR029064">
    <property type="entry name" value="Ribosomal_eL30-like_sf"/>
</dbReference>
<keyword evidence="1" id="KW-0489">Methyltransferase</keyword>
<evidence type="ECO:0000313" key="6">
    <source>
        <dbReference type="Proteomes" id="UP000649179"/>
    </source>
</evidence>
<dbReference type="Pfam" id="PF04705">
    <property type="entry name" value="TSNR_N"/>
    <property type="match status" value="1"/>
</dbReference>
<dbReference type="GO" id="GO:0003723">
    <property type="term" value="F:RNA binding"/>
    <property type="evidence" value="ECO:0007669"/>
    <property type="project" value="InterPro"/>
</dbReference>
<reference evidence="5" key="1">
    <citation type="journal article" date="2014" name="Int. J. Syst. Evol. Microbiol.">
        <title>Complete genome sequence of Corynebacterium casei LMG S-19264T (=DSM 44701T), isolated from a smear-ripened cheese.</title>
        <authorList>
            <consortium name="US DOE Joint Genome Institute (JGI-PGF)"/>
            <person name="Walter F."/>
            <person name="Albersmeier A."/>
            <person name="Kalinowski J."/>
            <person name="Ruckert C."/>
        </authorList>
    </citation>
    <scope>NUCLEOTIDE SEQUENCE</scope>
    <source>
        <strain evidence="5">CGMCC 1.16067</strain>
    </source>
</reference>
<dbReference type="GO" id="GO:0046677">
    <property type="term" value="P:response to antibiotic"/>
    <property type="evidence" value="ECO:0007669"/>
    <property type="project" value="InterPro"/>
</dbReference>
<keyword evidence="2" id="KW-0808">Transferase</keyword>
<evidence type="ECO:0000259" key="4">
    <source>
        <dbReference type="Pfam" id="PF04705"/>
    </source>
</evidence>
<dbReference type="Gene3D" id="3.30.1330.30">
    <property type="match status" value="1"/>
</dbReference>
<evidence type="ECO:0000256" key="1">
    <source>
        <dbReference type="ARBA" id="ARBA00022603"/>
    </source>
</evidence>
<comment type="caution">
    <text evidence="5">The sequence shown here is derived from an EMBL/GenBank/DDBJ whole genome shotgun (WGS) entry which is preliminary data.</text>
</comment>
<dbReference type="InterPro" id="IPR001537">
    <property type="entry name" value="SpoU_MeTrfase"/>
</dbReference>
<proteinExistence type="predicted"/>
<accession>A0A917BRC0</accession>
<sequence>MSDADVLTDLSDPAVQRIADIVKKSRANVRTAIVEDPEPLLEALSAGVEFLEVYADASREVPADLAAACATREVTVRRVDLGVLNKVFKSEKRPRQFGLIRAPRAVGLAEVGGVTGDLVILDGVKIVGNIGAIIRTAYALGAGAVVLVDSDLTSVVDRRLVRASRGFVFSLPVVLASREEVRRQVESDAWSLVDVDMGGTLGTDDLRGLPRRLGLVLGAEKSGVGESLHDLCEGTVGIPINPAADSLNVSVAAGIVLHARYSRTVS</sequence>
<dbReference type="AlphaFoldDB" id="A0A917BRC0"/>
<evidence type="ECO:0000256" key="2">
    <source>
        <dbReference type="ARBA" id="ARBA00022679"/>
    </source>
</evidence>
<evidence type="ECO:0000259" key="3">
    <source>
        <dbReference type="Pfam" id="PF00588"/>
    </source>
</evidence>
<dbReference type="SUPFAM" id="SSF75217">
    <property type="entry name" value="alpha/beta knot"/>
    <property type="match status" value="1"/>
</dbReference>
<dbReference type="PANTHER" id="PTHR43191:SF2">
    <property type="entry name" value="RRNA METHYLTRANSFERASE 3, MITOCHONDRIAL"/>
    <property type="match status" value="1"/>
</dbReference>
<reference evidence="5" key="2">
    <citation type="submission" date="2020-09" db="EMBL/GenBank/DDBJ databases">
        <authorList>
            <person name="Sun Q."/>
            <person name="Zhou Y."/>
        </authorList>
    </citation>
    <scope>NUCLEOTIDE SEQUENCE</scope>
    <source>
        <strain evidence="5">CGMCC 1.16067</strain>
    </source>
</reference>
<dbReference type="InterPro" id="IPR029028">
    <property type="entry name" value="Alpha/beta_knot_MTases"/>
</dbReference>
<dbReference type="Proteomes" id="UP000649179">
    <property type="component" value="Unassembled WGS sequence"/>
</dbReference>
<evidence type="ECO:0000313" key="5">
    <source>
        <dbReference type="EMBL" id="GGF53876.1"/>
    </source>
</evidence>
<dbReference type="InterPro" id="IPR018247">
    <property type="entry name" value="EF_Hand_1_Ca_BS"/>
</dbReference>
<dbReference type="Pfam" id="PF00588">
    <property type="entry name" value="SpoU_methylase"/>
    <property type="match status" value="1"/>
</dbReference>
<dbReference type="InterPro" id="IPR029026">
    <property type="entry name" value="tRNA_m1G_MTases_N"/>
</dbReference>
<name>A0A917BRC0_9ACTN</name>
<keyword evidence="6" id="KW-1185">Reference proteome</keyword>
<dbReference type="RefSeq" id="WP_229660893.1">
    <property type="nucleotide sequence ID" value="NZ_BMKQ01000001.1"/>
</dbReference>
<dbReference type="EMBL" id="BMKQ01000001">
    <property type="protein sequence ID" value="GGF53876.1"/>
    <property type="molecule type" value="Genomic_DNA"/>
</dbReference>
<feature type="domain" description="tRNA/rRNA methyltransferase SpoU type" evidence="3">
    <location>
        <begin position="119"/>
        <end position="258"/>
    </location>
</feature>
<protein>
    <submittedName>
        <fullName evidence="5">23S rRNA (Guanosine(2251)-2'-O)-methyltransferase RlmB</fullName>
    </submittedName>
</protein>
<feature type="domain" description="Thiostrepton-resistance methylase N-terminal" evidence="4">
    <location>
        <begin position="5"/>
        <end position="112"/>
    </location>
</feature>
<gene>
    <name evidence="5" type="ORF">GCM10011519_29730</name>
</gene>
<dbReference type="InterPro" id="IPR006795">
    <property type="entry name" value="Thiostrepton-R_Mease_TSNR_N"/>
</dbReference>